<organism evidence="1 2">
    <name type="scientific">Skeletonema marinoi</name>
    <dbReference type="NCBI Taxonomy" id="267567"/>
    <lineage>
        <taxon>Eukaryota</taxon>
        <taxon>Sar</taxon>
        <taxon>Stramenopiles</taxon>
        <taxon>Ochrophyta</taxon>
        <taxon>Bacillariophyta</taxon>
        <taxon>Coscinodiscophyceae</taxon>
        <taxon>Thalassiosirophycidae</taxon>
        <taxon>Thalassiosirales</taxon>
        <taxon>Skeletonemataceae</taxon>
        <taxon>Skeletonema</taxon>
        <taxon>Skeletonema marinoi-dohrnii complex</taxon>
    </lineage>
</organism>
<keyword evidence="2" id="KW-1185">Reference proteome</keyword>
<dbReference type="Proteomes" id="UP001224775">
    <property type="component" value="Unassembled WGS sequence"/>
</dbReference>
<name>A0AAD8YBM1_9STRA</name>
<gene>
    <name evidence="1" type="ORF">QTG54_007658</name>
</gene>
<protein>
    <submittedName>
        <fullName evidence="1">Uncharacterized protein</fullName>
    </submittedName>
</protein>
<dbReference type="AlphaFoldDB" id="A0AAD8YBM1"/>
<dbReference type="EMBL" id="JATAAI010000012">
    <property type="protein sequence ID" value="KAK1742085.1"/>
    <property type="molecule type" value="Genomic_DNA"/>
</dbReference>
<evidence type="ECO:0000313" key="2">
    <source>
        <dbReference type="Proteomes" id="UP001224775"/>
    </source>
</evidence>
<reference evidence="1" key="1">
    <citation type="submission" date="2023-06" db="EMBL/GenBank/DDBJ databases">
        <title>Survivors Of The Sea: Transcriptome response of Skeletonema marinoi to long-term dormancy.</title>
        <authorList>
            <person name="Pinder M.I.M."/>
            <person name="Kourtchenko O."/>
            <person name="Robertson E.K."/>
            <person name="Larsson T."/>
            <person name="Maumus F."/>
            <person name="Osuna-Cruz C.M."/>
            <person name="Vancaester E."/>
            <person name="Stenow R."/>
            <person name="Vandepoele K."/>
            <person name="Ploug H."/>
            <person name="Bruchert V."/>
            <person name="Godhe A."/>
            <person name="Topel M."/>
        </authorList>
    </citation>
    <scope>NUCLEOTIDE SEQUENCE</scope>
    <source>
        <strain evidence="1">R05AC</strain>
    </source>
</reference>
<sequence>MLNMTNLNQEELLENWPRQGIDDNRLFCVEKAARRDTLLEHWPKRESMTYASFDSGADDDASAANMRNRRHFRVVDFSEASHLHVYERESMYLLRSLTYTKDDRDEFGKDALLEGLRIKNLVDTAPPESTAESIKYLLRHDSISRAELIGIEHFILGKPSRVQKMRKHHAAAVLWKQQELQHQKLEDPALNLGKFAQSSSLKSMQRARIRAAVAA</sequence>
<proteinExistence type="predicted"/>
<evidence type="ECO:0000313" key="1">
    <source>
        <dbReference type="EMBL" id="KAK1742085.1"/>
    </source>
</evidence>
<comment type="caution">
    <text evidence="1">The sequence shown here is derived from an EMBL/GenBank/DDBJ whole genome shotgun (WGS) entry which is preliminary data.</text>
</comment>
<accession>A0AAD8YBM1</accession>